<protein>
    <submittedName>
        <fullName evidence="2">Uncharacterized protein</fullName>
    </submittedName>
</protein>
<name>A0ABN9VSV2_9DINO</name>
<feature type="region of interest" description="Disordered" evidence="1">
    <location>
        <begin position="1"/>
        <end position="50"/>
    </location>
</feature>
<comment type="caution">
    <text evidence="2">The sequence shown here is derived from an EMBL/GenBank/DDBJ whole genome shotgun (WGS) entry which is preliminary data.</text>
</comment>
<gene>
    <name evidence="2" type="ORF">PCOR1329_LOCUS59807</name>
</gene>
<accession>A0ABN9VSV2</accession>
<feature type="region of interest" description="Disordered" evidence="1">
    <location>
        <begin position="121"/>
        <end position="160"/>
    </location>
</feature>
<evidence type="ECO:0000313" key="3">
    <source>
        <dbReference type="Proteomes" id="UP001189429"/>
    </source>
</evidence>
<dbReference type="Proteomes" id="UP001189429">
    <property type="component" value="Unassembled WGS sequence"/>
</dbReference>
<sequence>MGTCSGKDSDEEIRRHLSWSSGGDGPPRLGVQGPSAPGAPRPHVRLGHGLEAQGSEGPLILDAMVVNGTGANGTSFRRKADVDEQEAKRLELEIAVTALEQNIAELEEEIQLAKAEKARKAARSRARAEMPEPPRERSELLRPHLGTDSDRLDSLESLREQMARAREEELLTTDENRLRELSRTISELQDWILRLEGPRGQKPESELVKESRES</sequence>
<evidence type="ECO:0000313" key="2">
    <source>
        <dbReference type="EMBL" id="CAK0875068.1"/>
    </source>
</evidence>
<keyword evidence="3" id="KW-1185">Reference proteome</keyword>
<feature type="compositionally biased region" description="Basic and acidic residues" evidence="1">
    <location>
        <begin position="126"/>
        <end position="160"/>
    </location>
</feature>
<proteinExistence type="predicted"/>
<dbReference type="EMBL" id="CAUYUJ010017470">
    <property type="protein sequence ID" value="CAK0875068.1"/>
    <property type="molecule type" value="Genomic_DNA"/>
</dbReference>
<evidence type="ECO:0000256" key="1">
    <source>
        <dbReference type="SAM" id="MobiDB-lite"/>
    </source>
</evidence>
<reference evidence="2" key="1">
    <citation type="submission" date="2023-10" db="EMBL/GenBank/DDBJ databases">
        <authorList>
            <person name="Chen Y."/>
            <person name="Shah S."/>
            <person name="Dougan E. K."/>
            <person name="Thang M."/>
            <person name="Chan C."/>
        </authorList>
    </citation>
    <scope>NUCLEOTIDE SEQUENCE [LARGE SCALE GENOMIC DNA]</scope>
</reference>
<organism evidence="2 3">
    <name type="scientific">Prorocentrum cordatum</name>
    <dbReference type="NCBI Taxonomy" id="2364126"/>
    <lineage>
        <taxon>Eukaryota</taxon>
        <taxon>Sar</taxon>
        <taxon>Alveolata</taxon>
        <taxon>Dinophyceae</taxon>
        <taxon>Prorocentrales</taxon>
        <taxon>Prorocentraceae</taxon>
        <taxon>Prorocentrum</taxon>
    </lineage>
</organism>